<feature type="modified residue" description="4-aspartylphosphate" evidence="1">
    <location>
        <position position="63"/>
    </location>
</feature>
<dbReference type="Gene3D" id="3.40.50.2300">
    <property type="match status" value="1"/>
</dbReference>
<dbReference type="SMART" id="SM00448">
    <property type="entry name" value="REC"/>
    <property type="match status" value="1"/>
</dbReference>
<dbReference type="PANTHER" id="PTHR44520:SF2">
    <property type="entry name" value="RESPONSE REGULATOR RCP1"/>
    <property type="match status" value="1"/>
</dbReference>
<dbReference type="EMBL" id="JARFVB010000016">
    <property type="protein sequence ID" value="MDF0717912.1"/>
    <property type="molecule type" value="Genomic_DNA"/>
</dbReference>
<protein>
    <submittedName>
        <fullName evidence="3">Response regulator</fullName>
    </submittedName>
</protein>
<sequence length="137" mass="15591">MDILGTAYVVDDDPIHVFGMQLLLKKIKFSKEVLVFRNGQEAIDALLESLGKGETLPSIIFLDLNMPIKDGWEFLDDFVRIPHHNREKVTIYVVSSSIYPSDEEKAKKYQVVSNYIIKPVNEHELTQLLGNLGCLND</sequence>
<evidence type="ECO:0000313" key="3">
    <source>
        <dbReference type="EMBL" id="MDF0717912.1"/>
    </source>
</evidence>
<comment type="caution">
    <text evidence="3">The sequence shown here is derived from an EMBL/GenBank/DDBJ whole genome shotgun (WGS) entry which is preliminary data.</text>
</comment>
<dbReference type="Proteomes" id="UP001221366">
    <property type="component" value="Unassembled WGS sequence"/>
</dbReference>
<dbReference type="Pfam" id="PF00072">
    <property type="entry name" value="Response_reg"/>
    <property type="match status" value="1"/>
</dbReference>
<accession>A0ABT5Y4H2</accession>
<dbReference type="InterPro" id="IPR001789">
    <property type="entry name" value="Sig_transdc_resp-reg_receiver"/>
</dbReference>
<dbReference type="InterPro" id="IPR011006">
    <property type="entry name" value="CheY-like_superfamily"/>
</dbReference>
<name>A0ABT5Y4H2_9FLAO</name>
<dbReference type="PANTHER" id="PTHR44520">
    <property type="entry name" value="RESPONSE REGULATOR RCP1-RELATED"/>
    <property type="match status" value="1"/>
</dbReference>
<evidence type="ECO:0000313" key="4">
    <source>
        <dbReference type="Proteomes" id="UP001221366"/>
    </source>
</evidence>
<dbReference type="InterPro" id="IPR052893">
    <property type="entry name" value="TCS_response_regulator"/>
</dbReference>
<keyword evidence="1" id="KW-0597">Phosphoprotein</keyword>
<proteinExistence type="predicted"/>
<dbReference type="PROSITE" id="PS50110">
    <property type="entry name" value="RESPONSE_REGULATORY"/>
    <property type="match status" value="1"/>
</dbReference>
<evidence type="ECO:0000256" key="1">
    <source>
        <dbReference type="PROSITE-ProRule" id="PRU00169"/>
    </source>
</evidence>
<dbReference type="SUPFAM" id="SSF52172">
    <property type="entry name" value="CheY-like"/>
    <property type="match status" value="1"/>
</dbReference>
<dbReference type="RefSeq" id="WP_275617039.1">
    <property type="nucleotide sequence ID" value="NZ_JARFVB010000016.1"/>
</dbReference>
<reference evidence="3 4" key="1">
    <citation type="submission" date="2023-03" db="EMBL/GenBank/DDBJ databases">
        <title>Muricauda XX sp. nov. and Muricauda XXX sp. nov., two novel species isolated from Okinawa Trough.</title>
        <authorList>
            <person name="Cao W."/>
            <person name="Deng X."/>
        </authorList>
    </citation>
    <scope>NUCLEOTIDE SEQUENCE [LARGE SCALE GENOMIC DNA]</scope>
    <source>
        <strain evidence="3 4">334s03</strain>
    </source>
</reference>
<keyword evidence="4" id="KW-1185">Reference proteome</keyword>
<feature type="domain" description="Response regulatory" evidence="2">
    <location>
        <begin position="6"/>
        <end position="133"/>
    </location>
</feature>
<gene>
    <name evidence="3" type="ORF">PY092_17240</name>
</gene>
<evidence type="ECO:0000259" key="2">
    <source>
        <dbReference type="PROSITE" id="PS50110"/>
    </source>
</evidence>
<organism evidence="3 4">
    <name type="scientific">Flagellimonas yonaguniensis</name>
    <dbReference type="NCBI Taxonomy" id="3031325"/>
    <lineage>
        <taxon>Bacteria</taxon>
        <taxon>Pseudomonadati</taxon>
        <taxon>Bacteroidota</taxon>
        <taxon>Flavobacteriia</taxon>
        <taxon>Flavobacteriales</taxon>
        <taxon>Flavobacteriaceae</taxon>
        <taxon>Flagellimonas</taxon>
    </lineage>
</organism>